<evidence type="ECO:0000256" key="5">
    <source>
        <dbReference type="SAM" id="MobiDB-lite"/>
    </source>
</evidence>
<dbReference type="EMBL" id="WLXI01000040">
    <property type="protein sequence ID" value="MTD01607.1"/>
    <property type="molecule type" value="Genomic_DNA"/>
</dbReference>
<proteinExistence type="predicted"/>
<feature type="region of interest" description="Disordered" evidence="5">
    <location>
        <begin position="66"/>
        <end position="90"/>
    </location>
</feature>
<sequence length="304" mass="33124">MKIDNMRESQNVEDRRGESSGSYGGGGGAGLLLQLLFSRGSWKTKLVILIIMLVMGGGGLSGVLTGGQSGSTSNSHQTTQVSRTSGDKATDQQVEFVSKVFASTEDYWTKEFEKRGLTYKKPKLVLYTGSITTACGQGQASAGPFYCSGDNKVYLDISFYNDLSEKYGAAGDFAMAYVIAHEVGHHVQNELGTMEKYARARQGKSEADANKLNVQLELQADYLAGAWSNYVQGEGLLDKGDFEEAMTAAQSVGDDTLQKEAYGRTVPDSFTHGTSEQRQRWFNKGFEYGDIEHGDTFSIAYTDL</sequence>
<keyword evidence="3 6" id="KW-1133">Transmembrane helix</keyword>
<feature type="transmembrane region" description="Helical" evidence="6">
    <location>
        <begin position="46"/>
        <end position="67"/>
    </location>
</feature>
<dbReference type="GO" id="GO:0016020">
    <property type="term" value="C:membrane"/>
    <property type="evidence" value="ECO:0007669"/>
    <property type="project" value="UniProtKB-SubCell"/>
</dbReference>
<feature type="compositionally biased region" description="Basic and acidic residues" evidence="5">
    <location>
        <begin position="1"/>
        <end position="18"/>
    </location>
</feature>
<dbReference type="InterPro" id="IPR007343">
    <property type="entry name" value="Uncharacterised_pept_Zn_put"/>
</dbReference>
<dbReference type="AlphaFoldDB" id="A0A2X4EKM8"/>
<evidence type="ECO:0000256" key="6">
    <source>
        <dbReference type="SAM" id="Phobius"/>
    </source>
</evidence>
<evidence type="ECO:0000256" key="3">
    <source>
        <dbReference type="ARBA" id="ARBA00022989"/>
    </source>
</evidence>
<evidence type="ECO:0000256" key="2">
    <source>
        <dbReference type="ARBA" id="ARBA00022692"/>
    </source>
</evidence>
<dbReference type="GeneID" id="93825968"/>
<dbReference type="PANTHER" id="PTHR30168:SF0">
    <property type="entry name" value="INNER MEMBRANE PROTEIN"/>
    <property type="match status" value="1"/>
</dbReference>
<dbReference type="Proteomes" id="UP000483839">
    <property type="component" value="Unassembled WGS sequence"/>
</dbReference>
<dbReference type="OMA" id="QKRSQGY"/>
<protein>
    <submittedName>
        <fullName evidence="7">Neutral zinc metallopeptidase</fullName>
    </submittedName>
</protein>
<reference evidence="7 8" key="1">
    <citation type="submission" date="2019-11" db="EMBL/GenBank/DDBJ databases">
        <title>Streptococcus uberis isolated from clinical mastitis cases on a southeastern Queensland dairy.</title>
        <authorList>
            <person name="Workentine M.L."/>
            <person name="Price R."/>
            <person name="Olchowy T."/>
        </authorList>
    </citation>
    <scope>NUCLEOTIDE SEQUENCE [LARGE SCALE GENOMIC DNA]</scope>
    <source>
        <strain evidence="7 8">OLC4459-A17</strain>
    </source>
</reference>
<dbReference type="RefSeq" id="WP_012658202.1">
    <property type="nucleotide sequence ID" value="NZ_BAABQA010000003.1"/>
</dbReference>
<dbReference type="Pfam" id="PF04228">
    <property type="entry name" value="Zn_peptidase"/>
    <property type="match status" value="1"/>
</dbReference>
<evidence type="ECO:0000256" key="1">
    <source>
        <dbReference type="ARBA" id="ARBA00004167"/>
    </source>
</evidence>
<dbReference type="SUPFAM" id="SSF55486">
    <property type="entry name" value="Metalloproteases ('zincins'), catalytic domain"/>
    <property type="match status" value="1"/>
</dbReference>
<comment type="caution">
    <text evidence="7">The sequence shown here is derived from an EMBL/GenBank/DDBJ whole genome shotgun (WGS) entry which is preliminary data.</text>
</comment>
<keyword evidence="4 6" id="KW-0472">Membrane</keyword>
<feature type="region of interest" description="Disordered" evidence="5">
    <location>
        <begin position="1"/>
        <end position="24"/>
    </location>
</feature>
<evidence type="ECO:0000313" key="7">
    <source>
        <dbReference type="EMBL" id="MTD01607.1"/>
    </source>
</evidence>
<accession>A0A2X4EKM8</accession>
<comment type="subcellular location">
    <subcellularLocation>
        <location evidence="1">Membrane</location>
        <topology evidence="1">Single-pass membrane protein</topology>
    </subcellularLocation>
</comment>
<dbReference type="PANTHER" id="PTHR30168">
    <property type="entry name" value="PUTATIVE MEMBRANE PROTEIN YPFJ"/>
    <property type="match status" value="1"/>
</dbReference>
<organism evidence="7 8">
    <name type="scientific">Streptococcus uberis</name>
    <dbReference type="NCBI Taxonomy" id="1349"/>
    <lineage>
        <taxon>Bacteria</taxon>
        <taxon>Bacillati</taxon>
        <taxon>Bacillota</taxon>
        <taxon>Bacilli</taxon>
        <taxon>Lactobacillales</taxon>
        <taxon>Streptococcaceae</taxon>
        <taxon>Streptococcus</taxon>
    </lineage>
</organism>
<evidence type="ECO:0000256" key="4">
    <source>
        <dbReference type="ARBA" id="ARBA00023136"/>
    </source>
</evidence>
<feature type="compositionally biased region" description="Polar residues" evidence="5">
    <location>
        <begin position="73"/>
        <end position="84"/>
    </location>
</feature>
<name>A0A2X4EKM8_STRUB</name>
<evidence type="ECO:0000313" key="8">
    <source>
        <dbReference type="Proteomes" id="UP000483839"/>
    </source>
</evidence>
<gene>
    <name evidence="7" type="ORF">GKS16_04890</name>
</gene>
<keyword evidence="2 6" id="KW-0812">Transmembrane</keyword>